<organism evidence="8 9">
    <name type="scientific">Mortierella isabellina</name>
    <name type="common">Filamentous fungus</name>
    <name type="synonym">Umbelopsis isabellina</name>
    <dbReference type="NCBI Taxonomy" id="91625"/>
    <lineage>
        <taxon>Eukaryota</taxon>
        <taxon>Fungi</taxon>
        <taxon>Fungi incertae sedis</taxon>
        <taxon>Mucoromycota</taxon>
        <taxon>Mucoromycotina</taxon>
        <taxon>Umbelopsidomycetes</taxon>
        <taxon>Umbelopsidales</taxon>
        <taxon>Umbelopsidaceae</taxon>
        <taxon>Umbelopsis</taxon>
    </lineage>
</organism>
<dbReference type="InterPro" id="IPR033121">
    <property type="entry name" value="PEPTIDASE_A1"/>
</dbReference>
<sequence length="412" mass="45352">MKSVKAFVSCLLLVIAANSFPISSPQLKNIPLRHLSTGLGKRDIHGQTLYHEQPLAYLIDVGIGTPPQYFTLTVDTGSSDMWVPSTACSTYSECPGPKFDARKSSTFVNSSIPFNIVYAVGAEKGTYGFDRIQIGGYNITKQSFATADTARNNTEQPKPTPYTQGIVGFGPYDGSSMALISEQHGSKPFIYTLHQDGHIPNLCFGLHLGSIYNQNYSGLLTLGGANKSMFHGEMDFIKVAPYESLDGEKRYMSWNALINSFAVGDNTYKLDKDPTPFTLDTGASFSYLPDSIVKTMVTKLSAEAQLGNNSIWYLPCSLLNSTKTLDIHFTNSTKRPVSSKSTYSIPVSSLILPKYDDNITSCFFGIISAKSMDQYILGLTILRHMYLLFDLEEMSIGIAKPVLKDFQPYPLP</sequence>
<feature type="chain" id="PRO_5034690359" description="Peptidase A1 domain-containing protein" evidence="6">
    <location>
        <begin position="20"/>
        <end position="412"/>
    </location>
</feature>
<comment type="similarity">
    <text evidence="1 5">Belongs to the peptidase A1 family.</text>
</comment>
<dbReference type="PROSITE" id="PS51767">
    <property type="entry name" value="PEPTIDASE_A1"/>
    <property type="match status" value="1"/>
</dbReference>
<dbReference type="GO" id="GO:0004190">
    <property type="term" value="F:aspartic-type endopeptidase activity"/>
    <property type="evidence" value="ECO:0007669"/>
    <property type="project" value="UniProtKB-KW"/>
</dbReference>
<evidence type="ECO:0000256" key="2">
    <source>
        <dbReference type="ARBA" id="ARBA00022750"/>
    </source>
</evidence>
<reference evidence="8" key="1">
    <citation type="submission" date="2020-12" db="EMBL/GenBank/DDBJ databases">
        <title>Metabolic potential, ecology and presence of endohyphal bacteria is reflected in genomic diversity of Mucoromycotina.</title>
        <authorList>
            <person name="Muszewska A."/>
            <person name="Okrasinska A."/>
            <person name="Steczkiewicz K."/>
            <person name="Drgas O."/>
            <person name="Orlowska M."/>
            <person name="Perlinska-Lenart U."/>
            <person name="Aleksandrzak-Piekarczyk T."/>
            <person name="Szatraj K."/>
            <person name="Zielenkiewicz U."/>
            <person name="Pilsyk S."/>
            <person name="Malc E."/>
            <person name="Mieczkowski P."/>
            <person name="Kruszewska J.S."/>
            <person name="Biernat P."/>
            <person name="Pawlowska J."/>
        </authorList>
    </citation>
    <scope>NUCLEOTIDE SEQUENCE</scope>
    <source>
        <strain evidence="8">WA0000067209</strain>
    </source>
</reference>
<dbReference type="EMBL" id="JAEPQZ010000019">
    <property type="protein sequence ID" value="KAG2171710.1"/>
    <property type="molecule type" value="Genomic_DNA"/>
</dbReference>
<dbReference type="OrthoDB" id="771136at2759"/>
<feature type="domain" description="Peptidase A1" evidence="7">
    <location>
        <begin position="57"/>
        <end position="399"/>
    </location>
</feature>
<dbReference type="AlphaFoldDB" id="A0A8H7U7L3"/>
<evidence type="ECO:0000256" key="3">
    <source>
        <dbReference type="PIRSR" id="PIRSR601461-1"/>
    </source>
</evidence>
<proteinExistence type="inferred from homology"/>
<feature type="disulfide bond" evidence="4">
    <location>
        <begin position="88"/>
        <end position="94"/>
    </location>
</feature>
<evidence type="ECO:0000313" key="8">
    <source>
        <dbReference type="EMBL" id="KAG2171710.1"/>
    </source>
</evidence>
<feature type="active site" evidence="3">
    <location>
        <position position="75"/>
    </location>
</feature>
<feature type="active site" evidence="3">
    <location>
        <position position="280"/>
    </location>
</feature>
<comment type="caution">
    <text evidence="8">The sequence shown here is derived from an EMBL/GenBank/DDBJ whole genome shotgun (WGS) entry which is preliminary data.</text>
</comment>
<evidence type="ECO:0000256" key="6">
    <source>
        <dbReference type="SAM" id="SignalP"/>
    </source>
</evidence>
<dbReference type="PRINTS" id="PR00792">
    <property type="entry name" value="PEPSIN"/>
</dbReference>
<evidence type="ECO:0000313" key="9">
    <source>
        <dbReference type="Proteomes" id="UP000654370"/>
    </source>
</evidence>
<gene>
    <name evidence="8" type="ORF">INT43_008090</name>
</gene>
<keyword evidence="9" id="KW-1185">Reference proteome</keyword>
<dbReference type="Pfam" id="PF00026">
    <property type="entry name" value="Asp"/>
    <property type="match status" value="1"/>
</dbReference>
<dbReference type="InterPro" id="IPR021109">
    <property type="entry name" value="Peptidase_aspartic_dom_sf"/>
</dbReference>
<protein>
    <recommendedName>
        <fullName evidence="7">Peptidase A1 domain-containing protein</fullName>
    </recommendedName>
</protein>
<dbReference type="CDD" id="cd05471">
    <property type="entry name" value="pepsin_like"/>
    <property type="match status" value="1"/>
</dbReference>
<accession>A0A8H7U7L3</accession>
<dbReference type="InterPro" id="IPR001969">
    <property type="entry name" value="Aspartic_peptidase_AS"/>
</dbReference>
<keyword evidence="5" id="KW-0378">Hydrolase</keyword>
<keyword evidence="5" id="KW-0645">Protease</keyword>
<dbReference type="SUPFAM" id="SSF50630">
    <property type="entry name" value="Acid proteases"/>
    <property type="match status" value="1"/>
</dbReference>
<dbReference type="Proteomes" id="UP000654370">
    <property type="component" value="Unassembled WGS sequence"/>
</dbReference>
<dbReference type="Gene3D" id="2.40.70.10">
    <property type="entry name" value="Acid Proteases"/>
    <property type="match status" value="2"/>
</dbReference>
<evidence type="ECO:0000256" key="1">
    <source>
        <dbReference type="ARBA" id="ARBA00007447"/>
    </source>
</evidence>
<dbReference type="PANTHER" id="PTHR47966">
    <property type="entry name" value="BETA-SITE APP-CLEAVING ENZYME, ISOFORM A-RELATED"/>
    <property type="match status" value="1"/>
</dbReference>
<keyword evidence="6" id="KW-0732">Signal</keyword>
<feature type="signal peptide" evidence="6">
    <location>
        <begin position="1"/>
        <end position="19"/>
    </location>
</feature>
<dbReference type="PROSITE" id="PS00141">
    <property type="entry name" value="ASP_PROTEASE"/>
    <property type="match status" value="2"/>
</dbReference>
<evidence type="ECO:0000256" key="4">
    <source>
        <dbReference type="PIRSR" id="PIRSR601461-2"/>
    </source>
</evidence>
<dbReference type="InterPro" id="IPR001461">
    <property type="entry name" value="Aspartic_peptidase_A1"/>
</dbReference>
<dbReference type="InterPro" id="IPR034164">
    <property type="entry name" value="Pepsin-like_dom"/>
</dbReference>
<dbReference type="GO" id="GO:0006508">
    <property type="term" value="P:proteolysis"/>
    <property type="evidence" value="ECO:0007669"/>
    <property type="project" value="UniProtKB-KW"/>
</dbReference>
<dbReference type="PANTHER" id="PTHR47966:SF51">
    <property type="entry name" value="BETA-SITE APP-CLEAVING ENZYME, ISOFORM A-RELATED"/>
    <property type="match status" value="1"/>
</dbReference>
<keyword evidence="2 5" id="KW-0064">Aspartyl protease</keyword>
<evidence type="ECO:0000256" key="5">
    <source>
        <dbReference type="RuleBase" id="RU000454"/>
    </source>
</evidence>
<evidence type="ECO:0000259" key="7">
    <source>
        <dbReference type="PROSITE" id="PS51767"/>
    </source>
</evidence>
<keyword evidence="4" id="KW-1015">Disulfide bond</keyword>
<name>A0A8H7U7L3_MORIS</name>